<reference evidence="9" key="1">
    <citation type="submission" date="2020-02" db="EMBL/GenBank/DDBJ databases">
        <authorList>
            <person name="Meier V. D."/>
        </authorList>
    </citation>
    <scope>NUCLEOTIDE SEQUENCE</scope>
    <source>
        <strain evidence="9">AVDCRST_MAG73</strain>
    </source>
</reference>
<comment type="subcellular location">
    <subcellularLocation>
        <location evidence="1 7">Cell membrane</location>
        <topology evidence="1 7">Multi-pass membrane protein</topology>
    </subcellularLocation>
</comment>
<dbReference type="InterPro" id="IPR000515">
    <property type="entry name" value="MetI-like"/>
</dbReference>
<dbReference type="Gene3D" id="1.10.3720.10">
    <property type="entry name" value="MetI-like"/>
    <property type="match status" value="1"/>
</dbReference>
<keyword evidence="2 7" id="KW-0813">Transport</keyword>
<dbReference type="PANTHER" id="PTHR43744:SF12">
    <property type="entry name" value="ABC TRANSPORTER PERMEASE PROTEIN MG189-RELATED"/>
    <property type="match status" value="1"/>
</dbReference>
<keyword evidence="4 7" id="KW-0812">Transmembrane</keyword>
<dbReference type="PANTHER" id="PTHR43744">
    <property type="entry name" value="ABC TRANSPORTER PERMEASE PROTEIN MG189-RELATED-RELATED"/>
    <property type="match status" value="1"/>
</dbReference>
<dbReference type="GO" id="GO:0005886">
    <property type="term" value="C:plasma membrane"/>
    <property type="evidence" value="ECO:0007669"/>
    <property type="project" value="UniProtKB-SubCell"/>
</dbReference>
<feature type="transmembrane region" description="Helical" evidence="7">
    <location>
        <begin position="278"/>
        <end position="300"/>
    </location>
</feature>
<keyword evidence="3" id="KW-1003">Cell membrane</keyword>
<evidence type="ECO:0000256" key="4">
    <source>
        <dbReference type="ARBA" id="ARBA00022692"/>
    </source>
</evidence>
<feature type="transmembrane region" description="Helical" evidence="7">
    <location>
        <begin position="143"/>
        <end position="161"/>
    </location>
</feature>
<evidence type="ECO:0000256" key="6">
    <source>
        <dbReference type="ARBA" id="ARBA00023136"/>
    </source>
</evidence>
<proteinExistence type="inferred from homology"/>
<feature type="transmembrane region" description="Helical" evidence="7">
    <location>
        <begin position="181"/>
        <end position="198"/>
    </location>
</feature>
<evidence type="ECO:0000313" key="9">
    <source>
        <dbReference type="EMBL" id="CAA9555158.1"/>
    </source>
</evidence>
<dbReference type="CDD" id="cd06261">
    <property type="entry name" value="TM_PBP2"/>
    <property type="match status" value="1"/>
</dbReference>
<protein>
    <submittedName>
        <fullName evidence="9">ABC transporter, permease protein 2 (Cluster 1, maltose/g3p/polyamine/iron)</fullName>
    </submittedName>
</protein>
<evidence type="ECO:0000256" key="5">
    <source>
        <dbReference type="ARBA" id="ARBA00022989"/>
    </source>
</evidence>
<evidence type="ECO:0000256" key="3">
    <source>
        <dbReference type="ARBA" id="ARBA00022475"/>
    </source>
</evidence>
<dbReference type="GO" id="GO:0055085">
    <property type="term" value="P:transmembrane transport"/>
    <property type="evidence" value="ECO:0007669"/>
    <property type="project" value="InterPro"/>
</dbReference>
<comment type="similarity">
    <text evidence="7">Belongs to the binding-protein-dependent transport system permease family.</text>
</comment>
<feature type="domain" description="ABC transmembrane type-1" evidence="8">
    <location>
        <begin position="108"/>
        <end position="300"/>
    </location>
</feature>
<organism evidence="9">
    <name type="scientific">uncultured Thermomicrobiales bacterium</name>
    <dbReference type="NCBI Taxonomy" id="1645740"/>
    <lineage>
        <taxon>Bacteria</taxon>
        <taxon>Pseudomonadati</taxon>
        <taxon>Thermomicrobiota</taxon>
        <taxon>Thermomicrobia</taxon>
        <taxon>Thermomicrobiales</taxon>
        <taxon>environmental samples</taxon>
    </lineage>
</organism>
<dbReference type="Pfam" id="PF00528">
    <property type="entry name" value="BPD_transp_1"/>
    <property type="match status" value="1"/>
</dbReference>
<evidence type="ECO:0000256" key="1">
    <source>
        <dbReference type="ARBA" id="ARBA00004651"/>
    </source>
</evidence>
<dbReference type="SUPFAM" id="SSF161098">
    <property type="entry name" value="MetI-like"/>
    <property type="match status" value="1"/>
</dbReference>
<dbReference type="PROSITE" id="PS50928">
    <property type="entry name" value="ABC_TM1"/>
    <property type="match status" value="1"/>
</dbReference>
<dbReference type="EMBL" id="CADCWE010000213">
    <property type="protein sequence ID" value="CAA9555158.1"/>
    <property type="molecule type" value="Genomic_DNA"/>
</dbReference>
<feature type="transmembrane region" description="Helical" evidence="7">
    <location>
        <begin position="44"/>
        <end position="68"/>
    </location>
</feature>
<dbReference type="InterPro" id="IPR035906">
    <property type="entry name" value="MetI-like_sf"/>
</dbReference>
<feature type="transmembrane region" description="Helical" evidence="7">
    <location>
        <begin position="107"/>
        <end position="131"/>
    </location>
</feature>
<keyword evidence="6 7" id="KW-0472">Membrane</keyword>
<evidence type="ECO:0000256" key="7">
    <source>
        <dbReference type="RuleBase" id="RU363032"/>
    </source>
</evidence>
<evidence type="ECO:0000256" key="2">
    <source>
        <dbReference type="ARBA" id="ARBA00022448"/>
    </source>
</evidence>
<accession>A0A6J4UMU6</accession>
<evidence type="ECO:0000259" key="8">
    <source>
        <dbReference type="PROSITE" id="PS50928"/>
    </source>
</evidence>
<gene>
    <name evidence="9" type="ORF">AVDCRST_MAG73-3220</name>
</gene>
<name>A0A6J4UMU6_9BACT</name>
<sequence>MGIAPPRPRRAVALPRLRRDRASADGAERTLASPLALRRPRGRVAYGLLLAALLLATLSTILPLYWLFSGGLKQSAEIYRTPPSLIPERPQWDNYRVAWDHLRYARYFTNTALIALGSWAAQLVVAATAAYALSKLRPAGGRVVLFLFLSTLMVPSEAYLIPQYLTVLDVPVLHIRLVDTWWAIWLRAAVSAFNIYLLKSFFDEIPRDLTDAAVLDGANAWQVFVQIVLPLSKPVLSVVSIFAVIGTWKDFFWPFLVLTSPDLQPITVALYRLADNEPLNLIVAALAIASLPPLALFLLFQRQIIAGITFSGIKG</sequence>
<dbReference type="AlphaFoldDB" id="A0A6J4UMU6"/>
<keyword evidence="5 7" id="KW-1133">Transmembrane helix</keyword>